<dbReference type="EMBL" id="KV425917">
    <property type="protein sequence ID" value="KZV98580.1"/>
    <property type="molecule type" value="Genomic_DNA"/>
</dbReference>
<dbReference type="Gene3D" id="1.20.1280.50">
    <property type="match status" value="1"/>
</dbReference>
<feature type="domain" description="F-box" evidence="1">
    <location>
        <begin position="1"/>
        <end position="48"/>
    </location>
</feature>
<keyword evidence="3" id="KW-1185">Reference proteome</keyword>
<dbReference type="OrthoDB" id="10257471at2759"/>
<evidence type="ECO:0000313" key="2">
    <source>
        <dbReference type="EMBL" id="KZV98580.1"/>
    </source>
</evidence>
<organism evidence="2 3">
    <name type="scientific">Exidia glandulosa HHB12029</name>
    <dbReference type="NCBI Taxonomy" id="1314781"/>
    <lineage>
        <taxon>Eukaryota</taxon>
        <taxon>Fungi</taxon>
        <taxon>Dikarya</taxon>
        <taxon>Basidiomycota</taxon>
        <taxon>Agaricomycotina</taxon>
        <taxon>Agaricomycetes</taxon>
        <taxon>Auriculariales</taxon>
        <taxon>Exidiaceae</taxon>
        <taxon>Exidia</taxon>
    </lineage>
</organism>
<dbReference type="Pfam" id="PF12937">
    <property type="entry name" value="F-box-like"/>
    <property type="match status" value="1"/>
</dbReference>
<dbReference type="SMART" id="SM00256">
    <property type="entry name" value="FBOX"/>
    <property type="match status" value="1"/>
</dbReference>
<dbReference type="PROSITE" id="PS50181">
    <property type="entry name" value="FBOX"/>
    <property type="match status" value="1"/>
</dbReference>
<reference evidence="2 3" key="1">
    <citation type="journal article" date="2016" name="Mol. Biol. Evol.">
        <title>Comparative Genomics of Early-Diverging Mushroom-Forming Fungi Provides Insights into the Origins of Lignocellulose Decay Capabilities.</title>
        <authorList>
            <person name="Nagy L.G."/>
            <person name="Riley R."/>
            <person name="Tritt A."/>
            <person name="Adam C."/>
            <person name="Daum C."/>
            <person name="Floudas D."/>
            <person name="Sun H."/>
            <person name="Yadav J.S."/>
            <person name="Pangilinan J."/>
            <person name="Larsson K.H."/>
            <person name="Matsuura K."/>
            <person name="Barry K."/>
            <person name="Labutti K."/>
            <person name="Kuo R."/>
            <person name="Ohm R.A."/>
            <person name="Bhattacharya S.S."/>
            <person name="Shirouzu T."/>
            <person name="Yoshinaga Y."/>
            <person name="Martin F.M."/>
            <person name="Grigoriev I.V."/>
            <person name="Hibbett D.S."/>
        </authorList>
    </citation>
    <scope>NUCLEOTIDE SEQUENCE [LARGE SCALE GENOMIC DNA]</scope>
    <source>
        <strain evidence="2 3">HHB12029</strain>
    </source>
</reference>
<name>A0A165M071_EXIGL</name>
<dbReference type="Proteomes" id="UP000077266">
    <property type="component" value="Unassembled WGS sequence"/>
</dbReference>
<protein>
    <recommendedName>
        <fullName evidence="1">F-box domain-containing protein</fullName>
    </recommendedName>
</protein>
<dbReference type="InterPro" id="IPR001810">
    <property type="entry name" value="F-box_dom"/>
</dbReference>
<gene>
    <name evidence="2" type="ORF">EXIGLDRAFT_807420</name>
</gene>
<dbReference type="AlphaFoldDB" id="A0A165M071"/>
<dbReference type="SUPFAM" id="SSF81383">
    <property type="entry name" value="F-box domain"/>
    <property type="match status" value="1"/>
</dbReference>
<sequence length="491" mass="55240">MSAFTSVPLELWALVMDELNYRQLVTASRVCQQWRAVAFDHPSFWHDIHIAIHGPDPPALYWLTRRLDAGQHRPFMLSIDIDDKDVASVPDEVYSLLRTSISTVERLSINIAATSFERLWGALEVTAPLLSVFSLLARAAPLQPRSPIPPTIFDGNAPVLRTVRLPIVIEPTIGPSILAFARVEHVQIADTQKLTASFVVGFFTMFPEAKHFDVHCQRAGLWPISYDESTLAAIRERVLALQSLELCFQFDRRYDMQEFCKHFPVDHIRRLLLRRPTPEDVEMALSHLKCPPYDVIISGVDTGSEYLSSKPFTISFASAASRGTSYRLQRIFLDSDSGYLGRGAHGSGWRGRVNRVFHDMSIWEQVRSLTITTSIWPMLAMWQPIPLHVSELCVVFSLPSQLVKLSEFGYATGEALQVLSLRNYGTGISDVDVADVLVFAERSSSHHRLRLRVHSSIELSGDTGPLSQYFDLETYDGDSSSWTSFDEAGTE</sequence>
<evidence type="ECO:0000313" key="3">
    <source>
        <dbReference type="Proteomes" id="UP000077266"/>
    </source>
</evidence>
<dbReference type="InParanoid" id="A0A165M071"/>
<evidence type="ECO:0000259" key="1">
    <source>
        <dbReference type="PROSITE" id="PS50181"/>
    </source>
</evidence>
<accession>A0A165M071</accession>
<proteinExistence type="predicted"/>
<dbReference type="InterPro" id="IPR036047">
    <property type="entry name" value="F-box-like_dom_sf"/>
</dbReference>